<dbReference type="Pfam" id="PF13264">
    <property type="entry name" value="DUF4055"/>
    <property type="match status" value="1"/>
</dbReference>
<feature type="compositionally biased region" description="Low complexity" evidence="1">
    <location>
        <begin position="43"/>
        <end position="57"/>
    </location>
</feature>
<feature type="domain" description="DUF4055" evidence="2">
    <location>
        <begin position="292"/>
        <end position="431"/>
    </location>
</feature>
<proteinExistence type="predicted"/>
<evidence type="ECO:0000313" key="3">
    <source>
        <dbReference type="EMBL" id="CAB4136808.1"/>
    </source>
</evidence>
<evidence type="ECO:0000259" key="2">
    <source>
        <dbReference type="Pfam" id="PF13264"/>
    </source>
</evidence>
<evidence type="ECO:0000313" key="5">
    <source>
        <dbReference type="EMBL" id="CAB4166170.1"/>
    </source>
</evidence>
<accession>A0A6J5LR70</accession>
<dbReference type="EMBL" id="LR796793">
    <property type="protein sequence ID" value="CAB4166170.1"/>
    <property type="molecule type" value="Genomic_DNA"/>
</dbReference>
<evidence type="ECO:0000256" key="1">
    <source>
        <dbReference type="SAM" id="MobiDB-lite"/>
    </source>
</evidence>
<feature type="compositionally biased region" description="Polar residues" evidence="1">
    <location>
        <begin position="28"/>
        <end position="42"/>
    </location>
</feature>
<sequence>MTSIRIPTTDVRDIGNYPGDGPLRAGGVSSTISGSPMASKNLPSTRSPAAQAQSASTQIMRDIWTGNAKFQEAGQTYLPKGPGETTPDYRVRLQRAALFNVTKHTIVGLAGFVFRQPPKLSDDVPPQIYDGEYGLWENIDNAGTHGDVFCRDIMVDAMTVGHAAILVEFPQTGGSQSYGAEQSGEVRPYWVPIKKENILSWRTDTRNGKLTLIQLVLKELHNVADGLFGEQIAERYRVFRNDDGVVTCALYSIGQNKTLILEAESSYPTQTEIPVAEIVTSGRTGLFESEPPFLDLAYLNLAHYRQWSDYDTSIYKTCVPILFTAGVMTVDERGVPMIIGPNSAISAGDPSSKAEYVSHGGESLAACKASLDDLENRMGALGLAAMATSKRTAETATAKEIDKGASDSALAVTARGLQDGLERALHFTARYLGLDDGGSIALNDEYNEQTMDASVMGAWATLATALNLPASMVIEALIAGGRLPEDTDVLTLSLEMEASAQASKEAASMDMMQNMDMNAKPPLRGN</sequence>
<dbReference type="EMBL" id="LR796324">
    <property type="protein sequence ID" value="CAB4136808.1"/>
    <property type="molecule type" value="Genomic_DNA"/>
</dbReference>
<evidence type="ECO:0000313" key="4">
    <source>
        <dbReference type="EMBL" id="CAB4151150.1"/>
    </source>
</evidence>
<feature type="region of interest" description="Disordered" evidence="1">
    <location>
        <begin position="1"/>
        <end position="57"/>
    </location>
</feature>
<reference evidence="3" key="1">
    <citation type="submission" date="2020-04" db="EMBL/GenBank/DDBJ databases">
        <authorList>
            <person name="Chiriac C."/>
            <person name="Salcher M."/>
            <person name="Ghai R."/>
            <person name="Kavagutti S V."/>
        </authorList>
    </citation>
    <scope>NUCLEOTIDE SEQUENCE</scope>
</reference>
<dbReference type="InterPro" id="IPR025129">
    <property type="entry name" value="DUF4055"/>
</dbReference>
<dbReference type="EMBL" id="LR796565">
    <property type="protein sequence ID" value="CAB4151150.1"/>
    <property type="molecule type" value="Genomic_DNA"/>
</dbReference>
<name>A0A6J5LR70_9CAUD</name>
<organism evidence="3">
    <name type="scientific">uncultured Caudovirales phage</name>
    <dbReference type="NCBI Taxonomy" id="2100421"/>
    <lineage>
        <taxon>Viruses</taxon>
        <taxon>Duplodnaviria</taxon>
        <taxon>Heunggongvirae</taxon>
        <taxon>Uroviricota</taxon>
        <taxon>Caudoviricetes</taxon>
        <taxon>Peduoviridae</taxon>
        <taxon>Maltschvirus</taxon>
        <taxon>Maltschvirus maltsch</taxon>
    </lineage>
</organism>
<gene>
    <name evidence="3" type="ORF">UFOVP305_42</name>
    <name evidence="4" type="ORF">UFOVP593_3</name>
    <name evidence="5" type="ORF">UFOVP842_13</name>
</gene>
<protein>
    <recommendedName>
        <fullName evidence="2">DUF4055 domain-containing protein</fullName>
    </recommendedName>
</protein>